<organism evidence="1 2">
    <name type="scientific">Parasphingorhabdus halotolerans</name>
    <dbReference type="NCBI Taxonomy" id="2725558"/>
    <lineage>
        <taxon>Bacteria</taxon>
        <taxon>Pseudomonadati</taxon>
        <taxon>Pseudomonadota</taxon>
        <taxon>Alphaproteobacteria</taxon>
        <taxon>Sphingomonadales</taxon>
        <taxon>Sphingomonadaceae</taxon>
        <taxon>Parasphingorhabdus</taxon>
    </lineage>
</organism>
<dbReference type="AlphaFoldDB" id="A0A6H2DLW1"/>
<evidence type="ECO:0000313" key="1">
    <source>
        <dbReference type="EMBL" id="QJB69117.1"/>
    </source>
</evidence>
<evidence type="ECO:0000313" key="2">
    <source>
        <dbReference type="Proteomes" id="UP000501600"/>
    </source>
</evidence>
<keyword evidence="2" id="KW-1185">Reference proteome</keyword>
<dbReference type="EMBL" id="CP051217">
    <property type="protein sequence ID" value="QJB69117.1"/>
    <property type="molecule type" value="Genomic_DNA"/>
</dbReference>
<reference evidence="1 2" key="1">
    <citation type="submission" date="2020-04" db="EMBL/GenBank/DDBJ databases">
        <title>Genome sequence for Sphingorhabdus sp. strain M1.</title>
        <authorList>
            <person name="Park S.-J."/>
        </authorList>
    </citation>
    <scope>NUCLEOTIDE SEQUENCE [LARGE SCALE GENOMIC DNA]</scope>
    <source>
        <strain evidence="1 2">JK6</strain>
    </source>
</reference>
<dbReference type="Proteomes" id="UP000501600">
    <property type="component" value="Chromosome"/>
</dbReference>
<accession>A0A6H2DLW1</accession>
<proteinExistence type="predicted"/>
<dbReference type="KEGG" id="phao:HF685_07320"/>
<name>A0A6H2DLW1_9SPHN</name>
<sequence>MSLGVIATVTVIPGSGFHGRCLCQQIEIKRVVAIFKKCLLAPIPALGDMMRDAEDNDAGKPSQMQGR</sequence>
<protein>
    <submittedName>
        <fullName evidence="1">Uncharacterized protein</fullName>
    </submittedName>
</protein>
<gene>
    <name evidence="1" type="ORF">HF685_07320</name>
</gene>